<organism evidence="1 2">
    <name type="scientific">Pseudoalteromonas lipolytica</name>
    <dbReference type="NCBI Taxonomy" id="570156"/>
    <lineage>
        <taxon>Bacteria</taxon>
        <taxon>Pseudomonadati</taxon>
        <taxon>Pseudomonadota</taxon>
        <taxon>Gammaproteobacteria</taxon>
        <taxon>Alteromonadales</taxon>
        <taxon>Pseudoalteromonadaceae</taxon>
        <taxon>Pseudoalteromonas</taxon>
    </lineage>
</organism>
<dbReference type="OrthoDB" id="7061546at2"/>
<dbReference type="Proteomes" id="UP000050378">
    <property type="component" value="Unassembled WGS sequence"/>
</dbReference>
<evidence type="ECO:0008006" key="3">
    <source>
        <dbReference type="Google" id="ProtNLM"/>
    </source>
</evidence>
<dbReference type="RefSeq" id="WP_054552111.1">
    <property type="nucleotide sequence ID" value="NZ_LJTC01000003.1"/>
</dbReference>
<comment type="caution">
    <text evidence="1">The sequence shown here is derived from an EMBL/GenBank/DDBJ whole genome shotgun (WGS) entry which is preliminary data.</text>
</comment>
<evidence type="ECO:0000313" key="1">
    <source>
        <dbReference type="EMBL" id="KPM84452.1"/>
    </source>
</evidence>
<reference evidence="1 2" key="1">
    <citation type="submission" date="2015-09" db="EMBL/GenBank/DDBJ databases">
        <title>Draft Genome Sequence of Pseudoalteromonas lipolytica UCD-48B.</title>
        <authorList>
            <person name="Krusor M."/>
            <person name="Coil D.A."/>
            <person name="Lang J.M."/>
            <person name="Eisen J.A."/>
            <person name="Alexiev A."/>
        </authorList>
    </citation>
    <scope>NUCLEOTIDE SEQUENCE [LARGE SCALE GENOMIC DNA]</scope>
    <source>
        <strain evidence="1 2">UCD-48B</strain>
    </source>
</reference>
<dbReference type="Gene3D" id="3.10.450.590">
    <property type="match status" value="1"/>
</dbReference>
<dbReference type="EMBL" id="LJTC01000003">
    <property type="protein sequence ID" value="KPM84452.1"/>
    <property type="molecule type" value="Genomic_DNA"/>
</dbReference>
<accession>A0A0P7EH55</accession>
<sequence length="152" mass="16737">MVKKILKGIGITFLVLISLFVLLAIWTANKSSAYKETAIPYLNSAITDISQWDPQILKNYMTPSSIENATDEDISKIMRAFSKLGELKELGEFEFINVSSKAVTGGGSGTYVTYLIPVSYTNGDAQITVTLKEEGESFSIYNFNLNSMALID</sequence>
<evidence type="ECO:0000313" key="2">
    <source>
        <dbReference type="Proteomes" id="UP000050378"/>
    </source>
</evidence>
<name>A0A0P7EH55_9GAMM</name>
<protein>
    <recommendedName>
        <fullName evidence="3">DUF4019 domain-containing protein</fullName>
    </recommendedName>
</protein>
<gene>
    <name evidence="1" type="ORF">AOG27_06040</name>
</gene>
<dbReference type="AlphaFoldDB" id="A0A0P7EH55"/>
<proteinExistence type="predicted"/>
<dbReference type="PATRIC" id="fig|570156.3.peg.2194"/>